<dbReference type="Pfam" id="PF08751">
    <property type="entry name" value="TrwC"/>
    <property type="match status" value="2"/>
</dbReference>
<accession>A0ABX3DPB8</accession>
<dbReference type="PANTHER" id="PTHR43788:SF6">
    <property type="entry name" value="DNA HELICASE B"/>
    <property type="match status" value="1"/>
</dbReference>
<organism evidence="6 7">
    <name type="scientific">Amycolatopsis regifaucium</name>
    <dbReference type="NCBI Taxonomy" id="546365"/>
    <lineage>
        <taxon>Bacteria</taxon>
        <taxon>Bacillati</taxon>
        <taxon>Actinomycetota</taxon>
        <taxon>Actinomycetes</taxon>
        <taxon>Pseudonocardiales</taxon>
        <taxon>Pseudonocardiaceae</taxon>
        <taxon>Amycolatopsis</taxon>
    </lineage>
</organism>
<feature type="compositionally biased region" description="Acidic residues" evidence="4">
    <location>
        <begin position="1469"/>
        <end position="1479"/>
    </location>
</feature>
<gene>
    <name evidence="6" type="ORF">ATP06_0225430</name>
</gene>
<evidence type="ECO:0000313" key="7">
    <source>
        <dbReference type="Proteomes" id="UP000186883"/>
    </source>
</evidence>
<proteinExistence type="predicted"/>
<sequence>MLTLSNGYSVSYLTEEVAKGRENYYTDAVAEGEPPGRWYGGGAEKLGLTGLVDEQDMRAVYEQFVDPRDAAFKDPARWAEASTLGHTGRNYPTADELYAAALDKEPDATGERREELRLEANKSARKNVAFLDATFSVQKSVTVLHAAFEAQQVNAERTAGRLSDALAAATAAGADPAELAEIARQRDDAHEAALSWRTHRDAVEDAIWAGNRAALDYLSEHAGYSRVGHHGGAAGRFIDAHDFVVASFFQHDSRNHDPQLHIHNAILNRVEGADGQWRTLDGRALYAHRGAAAAVGERTTEEHLAKALGVRFVARPDGKSREVAGIDQRVMDLFSSRRRAITKKTATLVEAFEAKFGREPNSLELDRLQRQATFATRKAKSHDGETVEARLERWDRELRAEVADGLAGVARDVLNLAHGPHEAAQWSPEEVLKTALADVQATKAAWTAPDLTRAISDALPDQLGDLDGAQVTRLLDTLTVEGVKLATPLATARPGVVVLPDALKLANGESAYEAPGRRLYATPEHVHTERALAAATSRGGAPALDVSEVDGFVAALAEANVVLGADQAAAVRGVLTSGAAVESLVGPAGTGKSFVVGALAKAWQDPGLWGGLSRRVVGLASSQVATDVLAGEGLTARNIARWLSAQAKLAEGSTHPEHVEWKLNAGDLVVVDESAMANTADLARIHHHAEEAGAKLLLTGDHRQLAAVGAGGGMDLMAEAGGAYELTEVRRFNAEWERSASLRLRDGDETVLGDYHKHGRILDAGTREQAEVTAGKAWLADTLAGKHSILIVDTNEQAAHLCAELRNELVRLGKVQESGVPLGKQGTYAGVGDLIQARRNGWNLAGFEGNREVPVNRKQYRVLDTREDGGLIVARVLGREDGVGEVLGERITLPGAYVEEHVALGYASTVHSAQGITVDTSHAVVTEATSQEALYVGLTRGREDNTAHVTTMAVPEDAPDGAALQAVKRSPAAVLATAFDSSAPQRSALAEATEAAADNDAIRTPAELLADATELATAGRTQRWLDELVEEGKLTENQRARIAAEDGGPTLARLLRRAELAGHDPREVLENAVTARTLSGSRQLTNVIHHRITDTVTLDPVGDSYADWLPKVDDPQWATYLRTLANTADQRRQLLGDEQAAQPEQWAVEAFGPVPEEPGARKEWSKQVGTVAAHRELTGHDDPATAVGAAPKSGQVEAYASWRSAWRALGRPESGRDELEMSDGQLLVRMRAWEREKAWGPEFVGQELAGTRQALDARRRDAAMRRAEADAAADESERERMLQEAAEADALADALARRAAELEAADEARALWYAHTAETRAAADRASAEISARNLDTAPAPLVTAEEWLDVHNEHMAVEDAHREVTAEHDLTDVAQQRADDIDTVTTADDADDSAEVDVPDIREVAADEDPVVESDEVRVPSADETAESVERAQRALKEIAARQAAEEQHAHEEAQAAELYRRNTADAAEADEMADADDAAVYGG</sequence>
<feature type="domain" description="TrwC relaxase" evidence="5">
    <location>
        <begin position="197"/>
        <end position="399"/>
    </location>
</feature>
<evidence type="ECO:0000256" key="2">
    <source>
        <dbReference type="ARBA" id="ARBA00022840"/>
    </source>
</evidence>
<feature type="domain" description="TrwC relaxase" evidence="5">
    <location>
        <begin position="9"/>
        <end position="152"/>
    </location>
</feature>
<protein>
    <submittedName>
        <fullName evidence="6">TrwC relaxase</fullName>
    </submittedName>
</protein>
<dbReference type="PANTHER" id="PTHR43788">
    <property type="entry name" value="DNA2/NAM7 HELICASE FAMILY MEMBER"/>
    <property type="match status" value="1"/>
</dbReference>
<keyword evidence="1" id="KW-0547">Nucleotide-binding</keyword>
<dbReference type="SUPFAM" id="SSF52540">
    <property type="entry name" value="P-loop containing nucleoside triphosphate hydrolases"/>
    <property type="match status" value="2"/>
</dbReference>
<dbReference type="Pfam" id="PF13604">
    <property type="entry name" value="AAA_30"/>
    <property type="match status" value="1"/>
</dbReference>
<dbReference type="NCBIfam" id="NF041492">
    <property type="entry name" value="MobF"/>
    <property type="match status" value="1"/>
</dbReference>
<feature type="coiled-coil region" evidence="3">
    <location>
        <begin position="1264"/>
        <end position="1305"/>
    </location>
</feature>
<feature type="compositionally biased region" description="Basic and acidic residues" evidence="4">
    <location>
        <begin position="1441"/>
        <end position="1465"/>
    </location>
</feature>
<reference evidence="6" key="1">
    <citation type="submission" date="2016-11" db="EMBL/GenBank/DDBJ databases">
        <title>Genome sequencing of Amycolatopsis regifaucium.</title>
        <authorList>
            <person name="Mayilraj S."/>
            <person name="Kaur N."/>
        </authorList>
    </citation>
    <scope>NUCLEOTIDE SEQUENCE [LARGE SCALE GENOMIC DNA]</scope>
    <source>
        <strain evidence="6">GY080</strain>
    </source>
</reference>
<dbReference type="Gene3D" id="3.40.50.300">
    <property type="entry name" value="P-loop containing nucleotide triphosphate hydrolases"/>
    <property type="match status" value="2"/>
</dbReference>
<dbReference type="SUPFAM" id="SSF55464">
    <property type="entry name" value="Origin of replication-binding domain, RBD-like"/>
    <property type="match status" value="2"/>
</dbReference>
<dbReference type="CDD" id="cd18809">
    <property type="entry name" value="SF1_C_RecD"/>
    <property type="match status" value="1"/>
</dbReference>
<keyword evidence="7" id="KW-1185">Reference proteome</keyword>
<evidence type="ECO:0000256" key="3">
    <source>
        <dbReference type="SAM" id="Coils"/>
    </source>
</evidence>
<name>A0ABX3DPB8_9PSEU</name>
<dbReference type="Proteomes" id="UP000186883">
    <property type="component" value="Unassembled WGS sequence"/>
</dbReference>
<evidence type="ECO:0000256" key="1">
    <source>
        <dbReference type="ARBA" id="ARBA00022741"/>
    </source>
</evidence>
<comment type="caution">
    <text evidence="6">The sequence shown here is derived from an EMBL/GenBank/DDBJ whole genome shotgun (WGS) entry which is preliminary data.</text>
</comment>
<keyword evidence="3" id="KW-0175">Coiled coil</keyword>
<feature type="region of interest" description="Disordered" evidence="4">
    <location>
        <begin position="1441"/>
        <end position="1485"/>
    </location>
</feature>
<dbReference type="InterPro" id="IPR050534">
    <property type="entry name" value="Coronavir_polyprotein_1ab"/>
</dbReference>
<dbReference type="InterPro" id="IPR014862">
    <property type="entry name" value="TrwC"/>
</dbReference>
<dbReference type="RefSeq" id="WP_061980564.1">
    <property type="nucleotide sequence ID" value="NZ_LOBU02000015.1"/>
</dbReference>
<keyword evidence="2" id="KW-0067">ATP-binding</keyword>
<evidence type="ECO:0000256" key="4">
    <source>
        <dbReference type="SAM" id="MobiDB-lite"/>
    </source>
</evidence>
<dbReference type="EMBL" id="LOBU02000015">
    <property type="protein sequence ID" value="OKA06457.1"/>
    <property type="molecule type" value="Genomic_DNA"/>
</dbReference>
<evidence type="ECO:0000313" key="6">
    <source>
        <dbReference type="EMBL" id="OKA06457.1"/>
    </source>
</evidence>
<dbReference type="InterPro" id="IPR027417">
    <property type="entry name" value="P-loop_NTPase"/>
</dbReference>
<evidence type="ECO:0000259" key="5">
    <source>
        <dbReference type="Pfam" id="PF08751"/>
    </source>
</evidence>